<name>A0A4D9D7C9_9STRA</name>
<evidence type="ECO:0000313" key="3">
    <source>
        <dbReference type="Proteomes" id="UP000355283"/>
    </source>
</evidence>
<dbReference type="InterPro" id="IPR013216">
    <property type="entry name" value="Methyltransf_11"/>
</dbReference>
<evidence type="ECO:0000313" key="2">
    <source>
        <dbReference type="EMBL" id="TFJ87320.1"/>
    </source>
</evidence>
<dbReference type="PANTHER" id="PTHR42912">
    <property type="entry name" value="METHYLTRANSFERASE"/>
    <property type="match status" value="1"/>
</dbReference>
<dbReference type="InterPro" id="IPR050508">
    <property type="entry name" value="Methyltransf_Superfamily"/>
</dbReference>
<comment type="caution">
    <text evidence="2">The sequence shown here is derived from an EMBL/GenBank/DDBJ whole genome shotgun (WGS) entry which is preliminary data.</text>
</comment>
<dbReference type="SUPFAM" id="SSF53335">
    <property type="entry name" value="S-adenosyl-L-methionine-dependent methyltransferases"/>
    <property type="match status" value="1"/>
</dbReference>
<evidence type="ECO:0000259" key="1">
    <source>
        <dbReference type="Pfam" id="PF08241"/>
    </source>
</evidence>
<proteinExistence type="predicted"/>
<dbReference type="CDD" id="cd02440">
    <property type="entry name" value="AdoMet_MTases"/>
    <property type="match status" value="1"/>
</dbReference>
<keyword evidence="3" id="KW-1185">Reference proteome</keyword>
<sequence>MSSSPSLEVPPISPTPTELRQPLSYRVADKVVGTLFSIDPIFNVLAKKARESIIARGEKIGVSWSERVEGLKRHKAELETEYEGVYRKRVVIPEYYQKPFHAYKEGNLGWAPAIEFEAASLSVHAPTYTGGPTELEEDGDAKLRGNFHKRMKEMLAKYSFVPSRIVDVGCAAGMSTFCLQASFPKAEVLGVDLSPYMLAVAKYNLNTRPELAQVKREGRVDYVHAAGEDLGLPDASVDLVSICLVNHELPNEAARAVFREAHRVLRPGGALAFMDMDPTVPAFQRIVKNPMLFALFKSTEPWLKEYVVLDLPSELARAGFSHMDVRGNSPRHRTVVAFK</sequence>
<feature type="domain" description="Methyltransferase type 11" evidence="1">
    <location>
        <begin position="166"/>
        <end position="273"/>
    </location>
</feature>
<protein>
    <recommendedName>
        <fullName evidence="1">Methyltransferase type 11 domain-containing protein</fullName>
    </recommendedName>
</protein>
<dbReference type="EMBL" id="SDOX01000006">
    <property type="protein sequence ID" value="TFJ87320.1"/>
    <property type="molecule type" value="Genomic_DNA"/>
</dbReference>
<dbReference type="InterPro" id="IPR029063">
    <property type="entry name" value="SAM-dependent_MTases_sf"/>
</dbReference>
<reference evidence="2 3" key="1">
    <citation type="submission" date="2019-01" db="EMBL/GenBank/DDBJ databases">
        <title>Nuclear Genome Assembly of the Microalgal Biofuel strain Nannochloropsis salina CCMP1776.</title>
        <authorList>
            <person name="Hovde B."/>
        </authorList>
    </citation>
    <scope>NUCLEOTIDE SEQUENCE [LARGE SCALE GENOMIC DNA]</scope>
    <source>
        <strain evidence="2 3">CCMP1776</strain>
    </source>
</reference>
<dbReference type="Gene3D" id="3.40.50.150">
    <property type="entry name" value="Vaccinia Virus protein VP39"/>
    <property type="match status" value="1"/>
</dbReference>
<dbReference type="GO" id="GO:0008757">
    <property type="term" value="F:S-adenosylmethionine-dependent methyltransferase activity"/>
    <property type="evidence" value="ECO:0007669"/>
    <property type="project" value="InterPro"/>
</dbReference>
<accession>A0A4D9D7C9</accession>
<dbReference type="Proteomes" id="UP000355283">
    <property type="component" value="Unassembled WGS sequence"/>
</dbReference>
<dbReference type="OrthoDB" id="2013972at2759"/>
<gene>
    <name evidence="2" type="ORF">NSK_001652</name>
</gene>
<organism evidence="2 3">
    <name type="scientific">Nannochloropsis salina CCMP1776</name>
    <dbReference type="NCBI Taxonomy" id="1027361"/>
    <lineage>
        <taxon>Eukaryota</taxon>
        <taxon>Sar</taxon>
        <taxon>Stramenopiles</taxon>
        <taxon>Ochrophyta</taxon>
        <taxon>Eustigmatophyceae</taxon>
        <taxon>Eustigmatales</taxon>
        <taxon>Monodopsidaceae</taxon>
        <taxon>Microchloropsis</taxon>
        <taxon>Microchloropsis salina</taxon>
    </lineage>
</organism>
<dbReference type="PANTHER" id="PTHR42912:SF68">
    <property type="entry name" value="METHYLTRANSFERASE TYPE 11 DOMAIN-CONTAINING PROTEIN"/>
    <property type="match status" value="1"/>
</dbReference>
<dbReference type="AlphaFoldDB" id="A0A4D9D7C9"/>
<dbReference type="Pfam" id="PF08241">
    <property type="entry name" value="Methyltransf_11"/>
    <property type="match status" value="1"/>
</dbReference>